<dbReference type="InterPro" id="IPR000683">
    <property type="entry name" value="Gfo/Idh/MocA-like_OxRdtase_N"/>
</dbReference>
<dbReference type="InterPro" id="IPR050984">
    <property type="entry name" value="Gfo/Idh/MocA_domain"/>
</dbReference>
<evidence type="ECO:0000256" key="8">
    <source>
        <dbReference type="ARBA" id="ARBA00043025"/>
    </source>
</evidence>
<dbReference type="GO" id="GO:0047115">
    <property type="term" value="F:trans-1,2-dihydrobenzene-1,2-diol dehydrogenase activity"/>
    <property type="evidence" value="ECO:0007669"/>
    <property type="project" value="UniProtKB-EC"/>
</dbReference>
<accession>A0AAV1IVK9</accession>
<dbReference type="EMBL" id="CAVLEF010000001">
    <property type="protein sequence ID" value="CAK1540163.1"/>
    <property type="molecule type" value="Genomic_DNA"/>
</dbReference>
<dbReference type="Pfam" id="PF01408">
    <property type="entry name" value="GFO_IDH_MocA"/>
    <property type="match status" value="1"/>
</dbReference>
<feature type="domain" description="GFO/IDH/MocA-like oxidoreductase" evidence="12">
    <location>
        <begin position="144"/>
        <end position="256"/>
    </location>
</feature>
<dbReference type="GO" id="GO:0000166">
    <property type="term" value="F:nucleotide binding"/>
    <property type="evidence" value="ECO:0007669"/>
    <property type="project" value="InterPro"/>
</dbReference>
<evidence type="ECO:0000256" key="7">
    <source>
        <dbReference type="ARBA" id="ARBA00042988"/>
    </source>
</evidence>
<sequence length="347" mass="38940">MFIPLLKIKMPLRWGIVSAAKISHDFVTAINSYPNKGDVVIAGIAARDKKRATEFAHTHGIPNVFDSYEDMAKSNEIDVAYIGSLNPQHYELAILFLDSGKHVLCEKPLCMNYKQAQSLVNLARKKKLFLMEAVWSRFSPAYIALEKEINAGKLGDVKYVDVNFGVPIADRDRVSKKSLGGSALLDIGVYAIQLAQYVFKEDPLKITACGELNEGGVDEVSTIILEYTGRRRAVLNINATIRLVNNANIYGTEGRMVLEDPFHFPTKLINVDGKFEEFPLHAPKNKLNFENSTGLVYEALEVARCIKEDLLESPRMSHQMSLTLAKIEDEVRKQLGVEFDEDNKEYP</sequence>
<dbReference type="InterPro" id="IPR055170">
    <property type="entry name" value="GFO_IDH_MocA-like_dom"/>
</dbReference>
<comment type="catalytic activity">
    <reaction evidence="9">
        <text>(1R,2R)-1,2-dihydrobenzene-1,2-diol + NADP(+) = catechol + NADPH + H(+)</text>
        <dbReference type="Rhea" id="RHEA:16729"/>
        <dbReference type="ChEBI" id="CHEBI:10702"/>
        <dbReference type="ChEBI" id="CHEBI:15378"/>
        <dbReference type="ChEBI" id="CHEBI:18135"/>
        <dbReference type="ChEBI" id="CHEBI:57783"/>
        <dbReference type="ChEBI" id="CHEBI:58349"/>
        <dbReference type="EC" id="1.3.1.20"/>
    </reaction>
</comment>
<protein>
    <recommendedName>
        <fullName evidence="5">Trans-1,2-dihydrobenzene-1,2-diol dehydrogenase</fullName>
        <ecNumber evidence="4">1.1.1.179</ecNumber>
        <ecNumber evidence="3">1.3.1.20</ecNumber>
    </recommendedName>
    <alternativeName>
        <fullName evidence="8">D-xylose 1-dehydrogenase</fullName>
    </alternativeName>
    <alternativeName>
        <fullName evidence="7">D-xylose-NADP dehydrogenase</fullName>
    </alternativeName>
    <alternativeName>
        <fullName evidence="6">Dimeric dihydrodiol dehydrogenase</fullName>
    </alternativeName>
</protein>
<dbReference type="EC" id="1.1.1.179" evidence="4"/>
<evidence type="ECO:0000313" key="13">
    <source>
        <dbReference type="EMBL" id="CAK1540163.1"/>
    </source>
</evidence>
<dbReference type="Proteomes" id="UP001497472">
    <property type="component" value="Unassembled WGS sequence"/>
</dbReference>
<comment type="caution">
    <text evidence="13">The sequence shown here is derived from an EMBL/GenBank/DDBJ whole genome shotgun (WGS) entry which is preliminary data.</text>
</comment>
<dbReference type="SUPFAM" id="SSF55347">
    <property type="entry name" value="Glyceraldehyde-3-phosphate dehydrogenase-like, C-terminal domain"/>
    <property type="match status" value="1"/>
</dbReference>
<dbReference type="PANTHER" id="PTHR22604:SF105">
    <property type="entry name" value="TRANS-1,2-DIHYDROBENZENE-1,2-DIOL DEHYDROGENASE"/>
    <property type="match status" value="1"/>
</dbReference>
<comment type="similarity">
    <text evidence="1">Belongs to the Gfo/Idh/MocA family.</text>
</comment>
<organism evidence="13 14">
    <name type="scientific">Leptosia nina</name>
    <dbReference type="NCBI Taxonomy" id="320188"/>
    <lineage>
        <taxon>Eukaryota</taxon>
        <taxon>Metazoa</taxon>
        <taxon>Ecdysozoa</taxon>
        <taxon>Arthropoda</taxon>
        <taxon>Hexapoda</taxon>
        <taxon>Insecta</taxon>
        <taxon>Pterygota</taxon>
        <taxon>Neoptera</taxon>
        <taxon>Endopterygota</taxon>
        <taxon>Lepidoptera</taxon>
        <taxon>Glossata</taxon>
        <taxon>Ditrysia</taxon>
        <taxon>Papilionoidea</taxon>
        <taxon>Pieridae</taxon>
        <taxon>Pierinae</taxon>
        <taxon>Leptosia</taxon>
    </lineage>
</organism>
<name>A0AAV1IVK9_9NEOP</name>
<evidence type="ECO:0000256" key="10">
    <source>
        <dbReference type="ARBA" id="ARBA00049233"/>
    </source>
</evidence>
<evidence type="ECO:0000256" key="4">
    <source>
        <dbReference type="ARBA" id="ARBA00038984"/>
    </source>
</evidence>
<dbReference type="PANTHER" id="PTHR22604">
    <property type="entry name" value="OXIDOREDUCTASES"/>
    <property type="match status" value="1"/>
</dbReference>
<evidence type="ECO:0000256" key="1">
    <source>
        <dbReference type="ARBA" id="ARBA00010928"/>
    </source>
</evidence>
<dbReference type="InterPro" id="IPR036291">
    <property type="entry name" value="NAD(P)-bd_dom_sf"/>
</dbReference>
<evidence type="ECO:0000256" key="2">
    <source>
        <dbReference type="ARBA" id="ARBA00023002"/>
    </source>
</evidence>
<dbReference type="EC" id="1.3.1.20" evidence="3"/>
<evidence type="ECO:0000313" key="14">
    <source>
        <dbReference type="Proteomes" id="UP001497472"/>
    </source>
</evidence>
<evidence type="ECO:0000259" key="11">
    <source>
        <dbReference type="Pfam" id="PF01408"/>
    </source>
</evidence>
<dbReference type="Pfam" id="PF22725">
    <property type="entry name" value="GFO_IDH_MocA_C3"/>
    <property type="match status" value="1"/>
</dbReference>
<dbReference type="Gene3D" id="3.30.360.10">
    <property type="entry name" value="Dihydrodipicolinate Reductase, domain 2"/>
    <property type="match status" value="1"/>
</dbReference>
<reference evidence="13 14" key="1">
    <citation type="submission" date="2023-11" db="EMBL/GenBank/DDBJ databases">
        <authorList>
            <person name="Okamura Y."/>
        </authorList>
    </citation>
    <scope>NUCLEOTIDE SEQUENCE [LARGE SCALE GENOMIC DNA]</scope>
</reference>
<evidence type="ECO:0000256" key="5">
    <source>
        <dbReference type="ARBA" id="ARBA00040603"/>
    </source>
</evidence>
<evidence type="ECO:0000256" key="9">
    <source>
        <dbReference type="ARBA" id="ARBA00047423"/>
    </source>
</evidence>
<dbReference type="Gene3D" id="3.40.50.720">
    <property type="entry name" value="NAD(P)-binding Rossmann-like Domain"/>
    <property type="match status" value="1"/>
</dbReference>
<keyword evidence="2" id="KW-0560">Oxidoreductase</keyword>
<proteinExistence type="inferred from homology"/>
<dbReference type="AlphaFoldDB" id="A0AAV1IVK9"/>
<comment type="catalytic activity">
    <reaction evidence="10">
        <text>D-xylose + NADP(+) = D-xylono-1,5-lactone + NADPH + H(+)</text>
        <dbReference type="Rhea" id="RHEA:22000"/>
        <dbReference type="ChEBI" id="CHEBI:15378"/>
        <dbReference type="ChEBI" id="CHEBI:15867"/>
        <dbReference type="ChEBI" id="CHEBI:53455"/>
        <dbReference type="ChEBI" id="CHEBI:57783"/>
        <dbReference type="ChEBI" id="CHEBI:58349"/>
        <dbReference type="EC" id="1.1.1.179"/>
    </reaction>
</comment>
<gene>
    <name evidence="13" type="ORF">LNINA_LOCUS236</name>
</gene>
<dbReference type="GO" id="GO:0047837">
    <property type="term" value="F:D-xylose 1-dehydrogenase (NADP+) activity"/>
    <property type="evidence" value="ECO:0007669"/>
    <property type="project" value="UniProtKB-EC"/>
</dbReference>
<evidence type="ECO:0000259" key="12">
    <source>
        <dbReference type="Pfam" id="PF22725"/>
    </source>
</evidence>
<dbReference type="SUPFAM" id="SSF51735">
    <property type="entry name" value="NAD(P)-binding Rossmann-fold domains"/>
    <property type="match status" value="1"/>
</dbReference>
<evidence type="ECO:0000256" key="6">
    <source>
        <dbReference type="ARBA" id="ARBA00042926"/>
    </source>
</evidence>
<feature type="domain" description="Gfo/Idh/MocA-like oxidoreductase N-terminal" evidence="11">
    <location>
        <begin position="13"/>
        <end position="131"/>
    </location>
</feature>
<keyword evidence="14" id="KW-1185">Reference proteome</keyword>
<evidence type="ECO:0000256" key="3">
    <source>
        <dbReference type="ARBA" id="ARBA00038853"/>
    </source>
</evidence>